<gene>
    <name evidence="1" type="ORF">OUZ56_025138</name>
</gene>
<reference evidence="1 2" key="1">
    <citation type="journal article" date="2023" name="Nucleic Acids Res.">
        <title>The hologenome of Daphnia magna reveals possible DNA methylation and microbiome-mediated evolution of the host genome.</title>
        <authorList>
            <person name="Chaturvedi A."/>
            <person name="Li X."/>
            <person name="Dhandapani V."/>
            <person name="Marshall H."/>
            <person name="Kissane S."/>
            <person name="Cuenca-Cambronero M."/>
            <person name="Asole G."/>
            <person name="Calvet F."/>
            <person name="Ruiz-Romero M."/>
            <person name="Marangio P."/>
            <person name="Guigo R."/>
            <person name="Rago D."/>
            <person name="Mirbahai L."/>
            <person name="Eastwood N."/>
            <person name="Colbourne J.K."/>
            <person name="Zhou J."/>
            <person name="Mallon E."/>
            <person name="Orsini L."/>
        </authorList>
    </citation>
    <scope>NUCLEOTIDE SEQUENCE [LARGE SCALE GENOMIC DNA]</scope>
    <source>
        <strain evidence="1">LRV0_1</strain>
    </source>
</reference>
<organism evidence="1 2">
    <name type="scientific">Daphnia magna</name>
    <dbReference type="NCBI Taxonomy" id="35525"/>
    <lineage>
        <taxon>Eukaryota</taxon>
        <taxon>Metazoa</taxon>
        <taxon>Ecdysozoa</taxon>
        <taxon>Arthropoda</taxon>
        <taxon>Crustacea</taxon>
        <taxon>Branchiopoda</taxon>
        <taxon>Diplostraca</taxon>
        <taxon>Cladocera</taxon>
        <taxon>Anomopoda</taxon>
        <taxon>Daphniidae</taxon>
        <taxon>Daphnia</taxon>
    </lineage>
</organism>
<name>A0ABQ9ZIZ2_9CRUS</name>
<keyword evidence="2" id="KW-1185">Reference proteome</keyword>
<evidence type="ECO:0000313" key="1">
    <source>
        <dbReference type="EMBL" id="KAK4012888.1"/>
    </source>
</evidence>
<accession>A0ABQ9ZIZ2</accession>
<sequence>MASLYGERKGPFQKLPPPFSFNIPEIYLKRNAASCFPSLKRATPHLHTDTSTVKEARQQRAILYESKRKPTKAI</sequence>
<protein>
    <submittedName>
        <fullName evidence="1">Uncharacterized protein</fullName>
    </submittedName>
</protein>
<comment type="caution">
    <text evidence="1">The sequence shown here is derived from an EMBL/GenBank/DDBJ whole genome shotgun (WGS) entry which is preliminary data.</text>
</comment>
<evidence type="ECO:0000313" key="2">
    <source>
        <dbReference type="Proteomes" id="UP001234178"/>
    </source>
</evidence>
<dbReference type="EMBL" id="JAOYFB010000004">
    <property type="protein sequence ID" value="KAK4012888.1"/>
    <property type="molecule type" value="Genomic_DNA"/>
</dbReference>
<proteinExistence type="predicted"/>
<dbReference type="Proteomes" id="UP001234178">
    <property type="component" value="Unassembled WGS sequence"/>
</dbReference>